<accession>A0AAW1HTC9</accession>
<dbReference type="EMBL" id="JASPKY010000956">
    <property type="protein sequence ID" value="KAK9679916.1"/>
    <property type="molecule type" value="Genomic_DNA"/>
</dbReference>
<evidence type="ECO:0000313" key="2">
    <source>
        <dbReference type="EMBL" id="KAK9679916.1"/>
    </source>
</evidence>
<feature type="region of interest" description="Disordered" evidence="1">
    <location>
        <begin position="58"/>
        <end position="112"/>
    </location>
</feature>
<feature type="compositionally biased region" description="Polar residues" evidence="1">
    <location>
        <begin position="86"/>
        <end position="104"/>
    </location>
</feature>
<protein>
    <submittedName>
        <fullName evidence="2">Uncharacterized protein</fullName>
    </submittedName>
</protein>
<feature type="compositionally biased region" description="Low complexity" evidence="1">
    <location>
        <begin position="58"/>
        <end position="68"/>
    </location>
</feature>
<gene>
    <name evidence="2" type="ORF">QE152_g39561</name>
</gene>
<comment type="caution">
    <text evidence="2">The sequence shown here is derived from an EMBL/GenBank/DDBJ whole genome shotgun (WGS) entry which is preliminary data.</text>
</comment>
<proteinExistence type="predicted"/>
<dbReference type="Proteomes" id="UP001458880">
    <property type="component" value="Unassembled WGS sequence"/>
</dbReference>
<dbReference type="AlphaFoldDB" id="A0AAW1HTC9"/>
<evidence type="ECO:0000313" key="3">
    <source>
        <dbReference type="Proteomes" id="UP001458880"/>
    </source>
</evidence>
<reference evidence="2 3" key="1">
    <citation type="journal article" date="2024" name="BMC Genomics">
        <title>De novo assembly and annotation of Popillia japonica's genome with initial clues to its potential as an invasive pest.</title>
        <authorList>
            <person name="Cucini C."/>
            <person name="Boschi S."/>
            <person name="Funari R."/>
            <person name="Cardaioli E."/>
            <person name="Iannotti N."/>
            <person name="Marturano G."/>
            <person name="Paoli F."/>
            <person name="Bruttini M."/>
            <person name="Carapelli A."/>
            <person name="Frati F."/>
            <person name="Nardi F."/>
        </authorList>
    </citation>
    <scope>NUCLEOTIDE SEQUENCE [LARGE SCALE GENOMIC DNA]</scope>
    <source>
        <strain evidence="2">DMR45628</strain>
    </source>
</reference>
<sequence>MDSSAPGIYPINPNIFTDLDFMSSQLTHITSLPLPELVAGGSTIAASEITSLMCAPSSFNTSTALSSSRQSPTLGAAGGSAASPSNIITPSLPAPTSTVSKALPSTSTQSEFASSSLVCPLAARRG</sequence>
<evidence type="ECO:0000256" key="1">
    <source>
        <dbReference type="SAM" id="MobiDB-lite"/>
    </source>
</evidence>
<name>A0AAW1HTC9_POPJA</name>
<keyword evidence="3" id="KW-1185">Reference proteome</keyword>
<organism evidence="2 3">
    <name type="scientific">Popillia japonica</name>
    <name type="common">Japanese beetle</name>
    <dbReference type="NCBI Taxonomy" id="7064"/>
    <lineage>
        <taxon>Eukaryota</taxon>
        <taxon>Metazoa</taxon>
        <taxon>Ecdysozoa</taxon>
        <taxon>Arthropoda</taxon>
        <taxon>Hexapoda</taxon>
        <taxon>Insecta</taxon>
        <taxon>Pterygota</taxon>
        <taxon>Neoptera</taxon>
        <taxon>Endopterygota</taxon>
        <taxon>Coleoptera</taxon>
        <taxon>Polyphaga</taxon>
        <taxon>Scarabaeiformia</taxon>
        <taxon>Scarabaeidae</taxon>
        <taxon>Rutelinae</taxon>
        <taxon>Popillia</taxon>
    </lineage>
</organism>